<dbReference type="EMBL" id="VFPU01000001">
    <property type="protein sequence ID" value="TQM95934.1"/>
    <property type="molecule type" value="Genomic_DNA"/>
</dbReference>
<keyword evidence="1" id="KW-0472">Membrane</keyword>
<gene>
    <name evidence="2" type="ORF">FB476_0785</name>
</gene>
<proteinExistence type="predicted"/>
<accession>A0A543KLL1</accession>
<keyword evidence="1" id="KW-0812">Transmembrane</keyword>
<evidence type="ECO:0000313" key="2">
    <source>
        <dbReference type="EMBL" id="TQM95934.1"/>
    </source>
</evidence>
<dbReference type="Proteomes" id="UP000315133">
    <property type="component" value="Unassembled WGS sequence"/>
</dbReference>
<feature type="transmembrane region" description="Helical" evidence="1">
    <location>
        <begin position="197"/>
        <end position="219"/>
    </location>
</feature>
<comment type="caution">
    <text evidence="2">The sequence shown here is derived from an EMBL/GenBank/DDBJ whole genome shotgun (WGS) entry which is preliminary data.</text>
</comment>
<name>A0A543KLL1_9MICO</name>
<evidence type="ECO:0008006" key="4">
    <source>
        <dbReference type="Google" id="ProtNLM"/>
    </source>
</evidence>
<dbReference type="OrthoDB" id="9974318at2"/>
<feature type="transmembrane region" description="Helical" evidence="1">
    <location>
        <begin position="231"/>
        <end position="248"/>
    </location>
</feature>
<keyword evidence="1" id="KW-1133">Transmembrane helix</keyword>
<feature type="transmembrane region" description="Helical" evidence="1">
    <location>
        <begin position="80"/>
        <end position="103"/>
    </location>
</feature>
<dbReference type="RefSeq" id="WP_141817624.1">
    <property type="nucleotide sequence ID" value="NZ_BAAAIL010000003.1"/>
</dbReference>
<evidence type="ECO:0000256" key="1">
    <source>
        <dbReference type="SAM" id="Phobius"/>
    </source>
</evidence>
<sequence>MTTTEIPTARTPGAVPQWRAVGRLLTAEALTNLLFTTGVLLGVSGLAALMSWWRGWRLQLDADVDGFLVGFTADGVGAPLISWLLLVAIGVALSGIANVVVLACRTRVLVVAGATRRSIALGLLLTTAATALWSLLVAAVVLLVVGGGVDGAASLVGADGAGGLALAGLAGLGSYAMLTMLSLLVVALFLRWPWWVGVSALVLVWGLVPLAIALTRPGLAAALDELGDRGATGYAVALVAAALAWLVVRRAPVR</sequence>
<feature type="transmembrane region" description="Helical" evidence="1">
    <location>
        <begin position="33"/>
        <end position="53"/>
    </location>
</feature>
<organism evidence="2 3">
    <name type="scientific">Ornithinimicrobium humiphilum</name>
    <dbReference type="NCBI Taxonomy" id="125288"/>
    <lineage>
        <taxon>Bacteria</taxon>
        <taxon>Bacillati</taxon>
        <taxon>Actinomycetota</taxon>
        <taxon>Actinomycetes</taxon>
        <taxon>Micrococcales</taxon>
        <taxon>Ornithinimicrobiaceae</taxon>
        <taxon>Ornithinimicrobium</taxon>
    </lineage>
</organism>
<protein>
    <recommendedName>
        <fullName evidence="4">ABC-2 family transporter</fullName>
    </recommendedName>
</protein>
<feature type="transmembrane region" description="Helical" evidence="1">
    <location>
        <begin position="165"/>
        <end position="190"/>
    </location>
</feature>
<feature type="transmembrane region" description="Helical" evidence="1">
    <location>
        <begin position="123"/>
        <end position="145"/>
    </location>
</feature>
<dbReference type="AlphaFoldDB" id="A0A543KLL1"/>
<keyword evidence="3" id="KW-1185">Reference proteome</keyword>
<evidence type="ECO:0000313" key="3">
    <source>
        <dbReference type="Proteomes" id="UP000315133"/>
    </source>
</evidence>
<reference evidence="2 3" key="1">
    <citation type="submission" date="2019-06" db="EMBL/GenBank/DDBJ databases">
        <title>Sequencing the genomes of 1000 actinobacteria strains.</title>
        <authorList>
            <person name="Klenk H.-P."/>
        </authorList>
    </citation>
    <scope>NUCLEOTIDE SEQUENCE [LARGE SCALE GENOMIC DNA]</scope>
    <source>
        <strain evidence="2 3">DSM 12362</strain>
    </source>
</reference>